<evidence type="ECO:0000313" key="2">
    <source>
        <dbReference type="EMBL" id="MEZ8209395.1"/>
    </source>
</evidence>
<name>A0ABV4MIJ5_9VIBR</name>
<gene>
    <name evidence="2" type="ORF">ACED39_11450</name>
</gene>
<dbReference type="RefSeq" id="WP_371719048.1">
    <property type="nucleotide sequence ID" value="NZ_JBGOOF010000016.1"/>
</dbReference>
<feature type="chain" id="PRO_5045415271" description="DUF3108 domain-containing protein" evidence="1">
    <location>
        <begin position="21"/>
        <end position="270"/>
    </location>
</feature>
<evidence type="ECO:0000256" key="1">
    <source>
        <dbReference type="SAM" id="SignalP"/>
    </source>
</evidence>
<feature type="signal peptide" evidence="1">
    <location>
        <begin position="1"/>
        <end position="20"/>
    </location>
</feature>
<comment type="caution">
    <text evidence="2">The sequence shown here is derived from an EMBL/GenBank/DDBJ whole genome shotgun (WGS) entry which is preliminary data.</text>
</comment>
<reference evidence="2 3" key="1">
    <citation type="submission" date="2024-06" db="EMBL/GenBank/DDBJ databases">
        <authorList>
            <person name="Steensen K."/>
            <person name="Seneca J."/>
            <person name="Bartlau N."/>
            <person name="Yu A.X."/>
            <person name="Polz M.F."/>
        </authorList>
    </citation>
    <scope>NUCLEOTIDE SEQUENCE [LARGE SCALE GENOMIC DNA]</scope>
    <source>
        <strain evidence="2 3">1F146</strain>
    </source>
</reference>
<keyword evidence="3" id="KW-1185">Reference proteome</keyword>
<keyword evidence="1" id="KW-0732">Signal</keyword>
<evidence type="ECO:0008006" key="4">
    <source>
        <dbReference type="Google" id="ProtNLM"/>
    </source>
</evidence>
<accession>A0ABV4MIJ5</accession>
<protein>
    <recommendedName>
        <fullName evidence="4">DUF3108 domain-containing protein</fullName>
    </recommendedName>
</protein>
<proteinExistence type="predicted"/>
<sequence length="270" mass="30854">MKASYLLVFIYVGITSSSFANTKEFNGFISGYKEYTIISPIDGFVNFSSIGRHINKGSLVFEINSYILRAKTAELYKDYLESKYILREFRMHNTVDKLGRVNQSSKYFSFATGSEKEKLLEDYKSLSYKMYEDYILPENQQVSTSCNAVIKDRLALEGAFVEKGTPVAVLICLDQFEFVTTIPKHQLTMFMDTYSTTSTTNRMIKANVILRDVTLPTDIEDFVIEKANSNYKVRFKLRAKSDFASVNRLKVMSMSNEQVLFEPTGTSFGN</sequence>
<dbReference type="EMBL" id="JBGOOS010000014">
    <property type="protein sequence ID" value="MEZ8209395.1"/>
    <property type="molecule type" value="Genomic_DNA"/>
</dbReference>
<dbReference type="Proteomes" id="UP001569151">
    <property type="component" value="Unassembled WGS sequence"/>
</dbReference>
<organism evidence="2 3">
    <name type="scientific">Vibrio bivalvicida</name>
    <dbReference type="NCBI Taxonomy" id="1276888"/>
    <lineage>
        <taxon>Bacteria</taxon>
        <taxon>Pseudomonadati</taxon>
        <taxon>Pseudomonadota</taxon>
        <taxon>Gammaproteobacteria</taxon>
        <taxon>Vibrionales</taxon>
        <taxon>Vibrionaceae</taxon>
        <taxon>Vibrio</taxon>
        <taxon>Vibrio oreintalis group</taxon>
    </lineage>
</organism>
<evidence type="ECO:0000313" key="3">
    <source>
        <dbReference type="Proteomes" id="UP001569151"/>
    </source>
</evidence>